<sequence>MWRRVISDEVRERIERLDLPFNRWGLDPYGISKDHLGLFLTVLGQAHKHYFRVRTRGIENVPGTGPAMLVSNHSGGLPTDGGMIVASIFFDREPPRLAHGMVEKFAQSWPFMGPWFSRVGQLPGLPEHAKRLLLDGRLLMVFPEGARGTGKLYRDRYQLERFGTGFMRIALETGVPIVPIAFIGGEEAIPTIYHAKYLAKLANAPYFPITPYILPVPLPVNCEVLYGAPMHFEGTGNEPDHVIDGYVAQVKARVEELIAEGRGAGVNHEAEAS</sequence>
<dbReference type="InterPro" id="IPR002123">
    <property type="entry name" value="Plipid/glycerol_acylTrfase"/>
</dbReference>
<comment type="caution">
    <text evidence="2">The sequence shown here is derived from an EMBL/GenBank/DDBJ whole genome shotgun (WGS) entry which is preliminary data.</text>
</comment>
<accession>A0A2S9XHP6</accession>
<dbReference type="OrthoDB" id="5241618at2"/>
<protein>
    <submittedName>
        <fullName evidence="2">2-acyl-glycerophospho-ethanolamine acyltransferase</fullName>
    </submittedName>
</protein>
<evidence type="ECO:0000313" key="3">
    <source>
        <dbReference type="Proteomes" id="UP000237968"/>
    </source>
</evidence>
<name>A0A2S9XHP6_9BACT</name>
<dbReference type="AlphaFoldDB" id="A0A2S9XHP6"/>
<dbReference type="GO" id="GO:0016746">
    <property type="term" value="F:acyltransferase activity"/>
    <property type="evidence" value="ECO:0007669"/>
    <property type="project" value="UniProtKB-KW"/>
</dbReference>
<evidence type="ECO:0000259" key="1">
    <source>
        <dbReference type="SMART" id="SM00563"/>
    </source>
</evidence>
<dbReference type="PANTHER" id="PTHR22753:SF14">
    <property type="entry name" value="MONOACYLGLYCEROL_DIACYLGLYCEROL O-ACYLTRANSFERASE"/>
    <property type="match status" value="1"/>
</dbReference>
<keyword evidence="3" id="KW-1185">Reference proteome</keyword>
<dbReference type="GO" id="GO:0016020">
    <property type="term" value="C:membrane"/>
    <property type="evidence" value="ECO:0007669"/>
    <property type="project" value="TreeGrafter"/>
</dbReference>
<keyword evidence="2" id="KW-0808">Transferase</keyword>
<evidence type="ECO:0000313" key="2">
    <source>
        <dbReference type="EMBL" id="PRP92399.1"/>
    </source>
</evidence>
<dbReference type="Pfam" id="PF01553">
    <property type="entry name" value="Acyltransferase"/>
    <property type="match status" value="1"/>
</dbReference>
<reference evidence="2 3" key="1">
    <citation type="submission" date="2018-03" db="EMBL/GenBank/DDBJ databases">
        <title>Draft Genome Sequences of the Obligatory Marine Myxobacteria Enhygromyxa salina SWB005.</title>
        <authorList>
            <person name="Poehlein A."/>
            <person name="Moghaddam J.A."/>
            <person name="Harms H."/>
            <person name="Alanjari M."/>
            <person name="Koenig G.M."/>
            <person name="Daniel R."/>
            <person name="Schaeberle T.F."/>
        </authorList>
    </citation>
    <scope>NUCLEOTIDE SEQUENCE [LARGE SCALE GENOMIC DNA]</scope>
    <source>
        <strain evidence="2 3">SWB005</strain>
    </source>
</reference>
<dbReference type="Proteomes" id="UP000237968">
    <property type="component" value="Unassembled WGS sequence"/>
</dbReference>
<dbReference type="RefSeq" id="WP_106394161.1">
    <property type="nucleotide sequence ID" value="NZ_PVNK01000211.1"/>
</dbReference>
<gene>
    <name evidence="2" type="ORF">ENSA5_49070</name>
</gene>
<dbReference type="PANTHER" id="PTHR22753">
    <property type="entry name" value="TRANSMEMBRANE PROTEIN 68"/>
    <property type="match status" value="1"/>
</dbReference>
<dbReference type="CDD" id="cd07987">
    <property type="entry name" value="LPLAT_MGAT-like"/>
    <property type="match status" value="1"/>
</dbReference>
<proteinExistence type="predicted"/>
<dbReference type="SMART" id="SM00563">
    <property type="entry name" value="PlsC"/>
    <property type="match status" value="1"/>
</dbReference>
<dbReference type="SUPFAM" id="SSF69593">
    <property type="entry name" value="Glycerol-3-phosphate (1)-acyltransferase"/>
    <property type="match status" value="1"/>
</dbReference>
<feature type="domain" description="Phospholipid/glycerol acyltransferase" evidence="1">
    <location>
        <begin position="67"/>
        <end position="185"/>
    </location>
</feature>
<dbReference type="EMBL" id="PVNK01000211">
    <property type="protein sequence ID" value="PRP92399.1"/>
    <property type="molecule type" value="Genomic_DNA"/>
</dbReference>
<keyword evidence="2" id="KW-0012">Acyltransferase</keyword>
<organism evidence="2 3">
    <name type="scientific">Enhygromyxa salina</name>
    <dbReference type="NCBI Taxonomy" id="215803"/>
    <lineage>
        <taxon>Bacteria</taxon>
        <taxon>Pseudomonadati</taxon>
        <taxon>Myxococcota</taxon>
        <taxon>Polyangia</taxon>
        <taxon>Nannocystales</taxon>
        <taxon>Nannocystaceae</taxon>
        <taxon>Enhygromyxa</taxon>
    </lineage>
</organism>